<organism evidence="4 5">
    <name type="scientific">Patiria miniata</name>
    <name type="common">Bat star</name>
    <name type="synonym">Asterina miniata</name>
    <dbReference type="NCBI Taxonomy" id="46514"/>
    <lineage>
        <taxon>Eukaryota</taxon>
        <taxon>Metazoa</taxon>
        <taxon>Echinodermata</taxon>
        <taxon>Eleutherozoa</taxon>
        <taxon>Asterozoa</taxon>
        <taxon>Asteroidea</taxon>
        <taxon>Valvatacea</taxon>
        <taxon>Valvatida</taxon>
        <taxon>Asterinidae</taxon>
        <taxon>Patiria</taxon>
    </lineage>
</organism>
<feature type="compositionally biased region" description="Polar residues" evidence="3">
    <location>
        <begin position="164"/>
        <end position="179"/>
    </location>
</feature>
<dbReference type="PROSITE" id="PS01091">
    <property type="entry name" value="TATD_3"/>
    <property type="match status" value="1"/>
</dbReference>
<feature type="compositionally biased region" description="Basic and acidic residues" evidence="3">
    <location>
        <begin position="248"/>
        <end position="269"/>
    </location>
</feature>
<evidence type="ECO:0000256" key="2">
    <source>
        <dbReference type="ARBA" id="ARBA00022801"/>
    </source>
</evidence>
<dbReference type="OMA" id="RWWIRET"/>
<dbReference type="OrthoDB" id="6156574at2759"/>
<comment type="similarity">
    <text evidence="1">Belongs to the metallo-dependent hydrolases superfamily. TatD-type hydrolase family.</text>
</comment>
<dbReference type="GO" id="GO:0016788">
    <property type="term" value="F:hydrolase activity, acting on ester bonds"/>
    <property type="evidence" value="ECO:0007669"/>
    <property type="project" value="InterPro"/>
</dbReference>
<feature type="compositionally biased region" description="Polar residues" evidence="3">
    <location>
        <begin position="203"/>
        <end position="224"/>
    </location>
</feature>
<evidence type="ECO:0000313" key="4">
    <source>
        <dbReference type="EnsemblMetazoa" id="XP_038062596.1"/>
    </source>
</evidence>
<sequence length="767" mass="85809">MAGLQTSRATRDKHTCLDIEIATKSRNLLDARQLMRKLYAAGVAGDELKSCIRMQVGIARRREDTKWLRAAAKEAEVFVGKSLLDTNWVDANIYFVRQVTHTARKRMDLTHAEVSKSLDPSAGTLTVGTVSGPPVRSQLTVSVPCTASGTSTVDTAYGIERPRWTTTVSNPSRRVQLTRDTMEVCVSSPSESEDERPKRQWSQERNLVISTRTGSQHTRDTSPSPREPCVEIRPKPGEAQTGTVAAPQEKHRVPDRGRPSYHREQQGERSRKRAYPKSSSSTDCQATSRQPRPRCGKRRLMTCQFSWCSATTFYMKKHVEEDHAPAVFDYYQAENDGLARTRVECLREMVHEALGESRTLQDMVDLINNRDVIKPGWHITPEQRSAMVGMCRVAGWPVPEEFSLHPVNSVAALSHWRCLLVLAGEISPQGMWELRRRYPSTGLRRSSETSTSIQASLEQIPPSPRQEVLQQDEKQIPHSGSTGSAPYKKAEKTLIRSFDSHFHLDRLSARGPRIPLTNLAAIEQAFPQQPDKGYATLLSGAVAVFCDQKTLPSEKEMTALTQQGFTVMIGAHPKIILTRKERQRVKSLSQHPSVSGLGEVGLDHSVTSDLWHLQERQLRDLLTGLPPSRVLTLHIRGMRDDVTGVEAYMRCLDVITPIIKGSQKIQLHCFSSTTEVAQQWLESFPSTHFSISNMANSFNSRQRAALKSVPRNKLLLETDAPYFPPVGKKLNAPSLLDYTAESVATILGDISPEVLELTETNARAFFH</sequence>
<dbReference type="InterPro" id="IPR032466">
    <property type="entry name" value="Metal_Hydrolase"/>
</dbReference>
<evidence type="ECO:0000256" key="1">
    <source>
        <dbReference type="ARBA" id="ARBA00009275"/>
    </source>
</evidence>
<feature type="compositionally biased region" description="Polar residues" evidence="3">
    <location>
        <begin position="277"/>
        <end position="290"/>
    </location>
</feature>
<feature type="region of interest" description="Disordered" evidence="3">
    <location>
        <begin position="441"/>
        <end position="488"/>
    </location>
</feature>
<dbReference type="Pfam" id="PF01026">
    <property type="entry name" value="TatD_DNase"/>
    <property type="match status" value="1"/>
</dbReference>
<dbReference type="AlphaFoldDB" id="A0A914AGF2"/>
<dbReference type="InterPro" id="IPR001130">
    <property type="entry name" value="TatD-like"/>
</dbReference>
<dbReference type="GeneID" id="119733088"/>
<name>A0A914AGF2_PATMI</name>
<dbReference type="Gene3D" id="3.20.20.140">
    <property type="entry name" value="Metal-dependent hydrolases"/>
    <property type="match status" value="1"/>
</dbReference>
<evidence type="ECO:0000313" key="5">
    <source>
        <dbReference type="Proteomes" id="UP000887568"/>
    </source>
</evidence>
<dbReference type="SUPFAM" id="SSF51556">
    <property type="entry name" value="Metallo-dependent hydrolases"/>
    <property type="match status" value="1"/>
</dbReference>
<keyword evidence="5" id="KW-1185">Reference proteome</keyword>
<dbReference type="PANTHER" id="PTHR46363">
    <property type="entry name" value="DEOXYRIBONUCLEASE TATDN2-RELATED"/>
    <property type="match status" value="1"/>
</dbReference>
<dbReference type="InterPro" id="IPR018228">
    <property type="entry name" value="DNase_TatD-rel_CS"/>
</dbReference>
<accession>A0A914AGF2</accession>
<dbReference type="PANTHER" id="PTHR46363:SF1">
    <property type="entry name" value="DEOXYRIBONUCLEASE TATDN2-RELATED"/>
    <property type="match status" value="1"/>
</dbReference>
<evidence type="ECO:0000256" key="3">
    <source>
        <dbReference type="SAM" id="MobiDB-lite"/>
    </source>
</evidence>
<protein>
    <submittedName>
        <fullName evidence="4">Uncharacterized protein</fullName>
    </submittedName>
</protein>
<dbReference type="EnsemblMetazoa" id="XM_038206668.1">
    <property type="protein sequence ID" value="XP_038062596.1"/>
    <property type="gene ID" value="LOC119733088"/>
</dbReference>
<feature type="region of interest" description="Disordered" evidence="3">
    <location>
        <begin position="164"/>
        <end position="293"/>
    </location>
</feature>
<keyword evidence="2" id="KW-0378">Hydrolase</keyword>
<reference evidence="4" key="1">
    <citation type="submission" date="2022-11" db="UniProtKB">
        <authorList>
            <consortium name="EnsemblMetazoa"/>
        </authorList>
    </citation>
    <scope>IDENTIFICATION</scope>
</reference>
<proteinExistence type="inferred from homology"/>
<dbReference type="Proteomes" id="UP000887568">
    <property type="component" value="Unplaced"/>
</dbReference>
<dbReference type="RefSeq" id="XP_038062596.1">
    <property type="nucleotide sequence ID" value="XM_038206668.1"/>
</dbReference>
<feature type="compositionally biased region" description="Polar residues" evidence="3">
    <location>
        <begin position="448"/>
        <end position="457"/>
    </location>
</feature>